<accession>A0AAN1IEV1</accession>
<organism evidence="1 2">
    <name type="scientific">Bifidobacterium breve</name>
    <dbReference type="NCBI Taxonomy" id="1685"/>
    <lineage>
        <taxon>Bacteria</taxon>
        <taxon>Bacillati</taxon>
        <taxon>Actinomycetota</taxon>
        <taxon>Actinomycetes</taxon>
        <taxon>Bifidobacteriales</taxon>
        <taxon>Bifidobacteriaceae</taxon>
        <taxon>Bifidobacterium</taxon>
    </lineage>
</organism>
<protein>
    <submittedName>
        <fullName evidence="1">Uncharacterized protein</fullName>
    </submittedName>
</protein>
<evidence type="ECO:0000313" key="2">
    <source>
        <dbReference type="Proteomes" id="UP000232496"/>
    </source>
</evidence>
<reference evidence="1 2" key="1">
    <citation type="submission" date="2017-09" db="EMBL/GenBank/DDBJ databases">
        <title>Comparative genomics and methylome analysis of the gut commensal Bifidobacterium breve.</title>
        <authorList>
            <person name="Bottacini F."/>
            <person name="Morrissey R."/>
            <person name="Roberts R.J."/>
            <person name="James K."/>
            <person name="van Breen J."/>
            <person name="Egan M."/>
            <person name="Lambert J."/>
            <person name="van Limpt K."/>
            <person name="Stanton C."/>
            <person name="Knol J."/>
            <person name="O' Connell Motherway M."/>
            <person name="van Sinderen D."/>
        </authorList>
    </citation>
    <scope>NUCLEOTIDE SEQUENCE [LARGE SCALE GENOMIC DNA]</scope>
    <source>
        <strain evidence="1 2">DRBB29</strain>
    </source>
</reference>
<evidence type="ECO:0000313" key="1">
    <source>
        <dbReference type="EMBL" id="AUE18595.1"/>
    </source>
</evidence>
<gene>
    <name evidence="1" type="ORF">DRBB29_1042</name>
</gene>
<dbReference type="EMBL" id="CP023198">
    <property type="protein sequence ID" value="AUE18595.1"/>
    <property type="molecule type" value="Genomic_DNA"/>
</dbReference>
<proteinExistence type="predicted"/>
<dbReference type="Proteomes" id="UP000232496">
    <property type="component" value="Chromosome"/>
</dbReference>
<sequence length="56" mass="6276">MSWQCVFCQVSASKIVMLFSVGCAAGFPQDGHRCGSPAACVLFWLVYLVMRAFRLW</sequence>
<name>A0AAN1IEV1_BIFBR</name>
<dbReference type="AlphaFoldDB" id="A0AAN1IEV1"/>